<accession>A0AAD8J7T9</accession>
<organism evidence="2 3">
    <name type="scientific">Heracleum sosnowskyi</name>
    <dbReference type="NCBI Taxonomy" id="360622"/>
    <lineage>
        <taxon>Eukaryota</taxon>
        <taxon>Viridiplantae</taxon>
        <taxon>Streptophyta</taxon>
        <taxon>Embryophyta</taxon>
        <taxon>Tracheophyta</taxon>
        <taxon>Spermatophyta</taxon>
        <taxon>Magnoliopsida</taxon>
        <taxon>eudicotyledons</taxon>
        <taxon>Gunneridae</taxon>
        <taxon>Pentapetalae</taxon>
        <taxon>asterids</taxon>
        <taxon>campanulids</taxon>
        <taxon>Apiales</taxon>
        <taxon>Apiaceae</taxon>
        <taxon>Apioideae</taxon>
        <taxon>apioid superclade</taxon>
        <taxon>Tordylieae</taxon>
        <taxon>Tordyliinae</taxon>
        <taxon>Heracleum</taxon>
    </lineage>
</organism>
<keyword evidence="3" id="KW-1185">Reference proteome</keyword>
<sequence length="266" mass="30284">MEEGDGTENSWRLFTSEKLIGAYRRKDRRREMNKENNTHTSDNGSSSHLSPYTRIGKSKVDISGKGCTLFEDNPNMPEEESNSSDVDEIGLKHPKNSMHNPSQFTPRACNSPLSITNIRSTFLVKRKATAAKSKFKACNSTRKLTEQDFNVNEVGNDDLYDDKIENSRIKDLTDSDVDFDSDVEGSEDFTSDDEEMDIDYDNEYECYTNGNGSQRGKVKSKYQIPEEYASLGGPSAKCLKCNARMWKEERVNKNLTKDFKLEKMKV</sequence>
<comment type="caution">
    <text evidence="2">The sequence shown here is derived from an EMBL/GenBank/DDBJ whole genome shotgun (WGS) entry which is preliminary data.</text>
</comment>
<dbReference type="Proteomes" id="UP001237642">
    <property type="component" value="Unassembled WGS sequence"/>
</dbReference>
<feature type="compositionally biased region" description="Polar residues" evidence="1">
    <location>
        <begin position="38"/>
        <end position="50"/>
    </location>
</feature>
<evidence type="ECO:0000313" key="3">
    <source>
        <dbReference type="Proteomes" id="UP001237642"/>
    </source>
</evidence>
<protein>
    <submittedName>
        <fullName evidence="2">Uncharacterized protein</fullName>
    </submittedName>
</protein>
<dbReference type="EMBL" id="JAUIZM010000002">
    <property type="protein sequence ID" value="KAK1398128.1"/>
    <property type="molecule type" value="Genomic_DNA"/>
</dbReference>
<dbReference type="AlphaFoldDB" id="A0AAD8J7T9"/>
<evidence type="ECO:0000256" key="1">
    <source>
        <dbReference type="SAM" id="MobiDB-lite"/>
    </source>
</evidence>
<evidence type="ECO:0000313" key="2">
    <source>
        <dbReference type="EMBL" id="KAK1398128.1"/>
    </source>
</evidence>
<reference evidence="2" key="2">
    <citation type="submission" date="2023-05" db="EMBL/GenBank/DDBJ databases">
        <authorList>
            <person name="Schelkunov M.I."/>
        </authorList>
    </citation>
    <scope>NUCLEOTIDE SEQUENCE</scope>
    <source>
        <strain evidence="2">Hsosn_3</strain>
        <tissue evidence="2">Leaf</tissue>
    </source>
</reference>
<gene>
    <name evidence="2" type="ORF">POM88_007991</name>
</gene>
<feature type="region of interest" description="Disordered" evidence="1">
    <location>
        <begin position="1"/>
        <end position="103"/>
    </location>
</feature>
<name>A0AAD8J7T9_9APIA</name>
<reference evidence="2" key="1">
    <citation type="submission" date="2023-02" db="EMBL/GenBank/DDBJ databases">
        <title>Genome of toxic invasive species Heracleum sosnowskyi carries increased number of genes despite the absence of recent whole-genome duplications.</title>
        <authorList>
            <person name="Schelkunov M."/>
            <person name="Shtratnikova V."/>
            <person name="Makarenko M."/>
            <person name="Klepikova A."/>
            <person name="Omelchenko D."/>
            <person name="Novikova G."/>
            <person name="Obukhova E."/>
            <person name="Bogdanov V."/>
            <person name="Penin A."/>
            <person name="Logacheva M."/>
        </authorList>
    </citation>
    <scope>NUCLEOTIDE SEQUENCE</scope>
    <source>
        <strain evidence="2">Hsosn_3</strain>
        <tissue evidence="2">Leaf</tissue>
    </source>
</reference>
<proteinExistence type="predicted"/>
<feature type="compositionally biased region" description="Acidic residues" evidence="1">
    <location>
        <begin position="77"/>
        <end position="88"/>
    </location>
</feature>